<evidence type="ECO:0000313" key="2">
    <source>
        <dbReference type="Proteomes" id="UP000006743"/>
    </source>
</evidence>
<evidence type="ECO:0000313" key="1">
    <source>
        <dbReference type="EMBL" id="ACL32220.1"/>
    </source>
</evidence>
<protein>
    <submittedName>
        <fullName evidence="1">Uncharacterized protein</fullName>
    </submittedName>
</protein>
<reference evidence="1 2" key="1">
    <citation type="journal article" date="2009" name="J. Bacteriol.">
        <title>Complete genome sequence of Haemophilus parasuis SH0165.</title>
        <authorList>
            <person name="Yue M."/>
            <person name="Yang F."/>
            <person name="Yang J."/>
            <person name="Bei W."/>
            <person name="Cai X."/>
            <person name="Chen L."/>
            <person name="Dong J."/>
            <person name="Zhou R."/>
            <person name="Jin M."/>
            <person name="Jin Q."/>
            <person name="Chen H."/>
        </authorList>
    </citation>
    <scope>NUCLEOTIDE SEQUENCE [LARGE SCALE GENOMIC DNA]</scope>
    <source>
        <strain evidence="1 2">SH0165</strain>
    </source>
</reference>
<dbReference type="EMBL" id="CP001321">
    <property type="protein sequence ID" value="ACL32220.1"/>
    <property type="molecule type" value="Genomic_DNA"/>
</dbReference>
<gene>
    <name evidence="1" type="ordered locus">HAPS_0566</name>
</gene>
<proteinExistence type="predicted"/>
<accession>B8F4G8</accession>
<dbReference type="KEGG" id="hap:HAPS_0566"/>
<dbReference type="AlphaFoldDB" id="B8F4G8"/>
<dbReference type="Proteomes" id="UP000006743">
    <property type="component" value="Chromosome"/>
</dbReference>
<organism evidence="1 2">
    <name type="scientific">Glaesserella parasuis serovar 5 (strain SH0165)</name>
    <name type="common">Haemophilus parasuis</name>
    <dbReference type="NCBI Taxonomy" id="557723"/>
    <lineage>
        <taxon>Bacteria</taxon>
        <taxon>Pseudomonadati</taxon>
        <taxon>Pseudomonadota</taxon>
        <taxon>Gammaproteobacteria</taxon>
        <taxon>Pasteurellales</taxon>
        <taxon>Pasteurellaceae</taxon>
        <taxon>Glaesserella</taxon>
    </lineage>
</organism>
<name>B8F4G8_GLAP5</name>
<dbReference type="HOGENOM" id="CLU_3099418_0_0_6"/>
<sequence length="51" mass="6171">MFVDVDLNIVIEVWESRWIAEEKQWNLLSIKKSELMSADEGKKFWKEMINL</sequence>
<keyword evidence="2" id="KW-1185">Reference proteome</keyword>